<accession>A0A8H6EMC8</accession>
<protein>
    <submittedName>
        <fullName evidence="1">Uncharacterized protein</fullName>
    </submittedName>
</protein>
<comment type="caution">
    <text evidence="1">The sequence shown here is derived from an EMBL/GenBank/DDBJ whole genome shotgun (WGS) entry which is preliminary data.</text>
</comment>
<dbReference type="Proteomes" id="UP000531561">
    <property type="component" value="Unassembled WGS sequence"/>
</dbReference>
<sequence>MINYEISLRFLYSKPQSKLILGRLPLFEFSVVNHPPCYALFIQPCEIFGTSVLLNSLQLTNLSKLQQQNLCSQYCILTFLNGLKPSFNDSEES</sequence>
<reference evidence="1 2" key="1">
    <citation type="journal article" date="2020" name="Phytopathology">
        <title>A high-quality genome resource of Botrytis fragariae, a new and rapidly spreading fungal pathogen causing strawberry gray mold in the U.S.A.</title>
        <authorList>
            <person name="Wu Y."/>
            <person name="Saski C.A."/>
            <person name="Schnabel G."/>
            <person name="Xiao S."/>
            <person name="Hu M."/>
        </authorList>
    </citation>
    <scope>NUCLEOTIDE SEQUENCE [LARGE SCALE GENOMIC DNA]</scope>
    <source>
        <strain evidence="1 2">BVB16</strain>
    </source>
</reference>
<dbReference type="RefSeq" id="XP_037196385.1">
    <property type="nucleotide sequence ID" value="XM_037332231.1"/>
</dbReference>
<evidence type="ECO:0000313" key="1">
    <source>
        <dbReference type="EMBL" id="KAF5877439.1"/>
    </source>
</evidence>
<dbReference type="GeneID" id="59255923"/>
<gene>
    <name evidence="1" type="ORF">Bfra_001806</name>
</gene>
<organism evidence="1 2">
    <name type="scientific">Botrytis fragariae</name>
    <dbReference type="NCBI Taxonomy" id="1964551"/>
    <lineage>
        <taxon>Eukaryota</taxon>
        <taxon>Fungi</taxon>
        <taxon>Dikarya</taxon>
        <taxon>Ascomycota</taxon>
        <taxon>Pezizomycotina</taxon>
        <taxon>Leotiomycetes</taxon>
        <taxon>Helotiales</taxon>
        <taxon>Sclerotiniaceae</taxon>
        <taxon>Botrytis</taxon>
    </lineage>
</organism>
<proteinExistence type="predicted"/>
<evidence type="ECO:0000313" key="2">
    <source>
        <dbReference type="Proteomes" id="UP000531561"/>
    </source>
</evidence>
<dbReference type="EMBL" id="JABFCT010000003">
    <property type="protein sequence ID" value="KAF5877439.1"/>
    <property type="molecule type" value="Genomic_DNA"/>
</dbReference>
<keyword evidence="2" id="KW-1185">Reference proteome</keyword>
<dbReference type="AlphaFoldDB" id="A0A8H6EMC8"/>
<name>A0A8H6EMC8_9HELO</name>